<organism evidence="1 2">
    <name type="scientific">Elysia crispata</name>
    <name type="common">lettuce slug</name>
    <dbReference type="NCBI Taxonomy" id="231223"/>
    <lineage>
        <taxon>Eukaryota</taxon>
        <taxon>Metazoa</taxon>
        <taxon>Spiralia</taxon>
        <taxon>Lophotrochozoa</taxon>
        <taxon>Mollusca</taxon>
        <taxon>Gastropoda</taxon>
        <taxon>Heterobranchia</taxon>
        <taxon>Euthyneura</taxon>
        <taxon>Panpulmonata</taxon>
        <taxon>Sacoglossa</taxon>
        <taxon>Placobranchoidea</taxon>
        <taxon>Plakobranchidae</taxon>
        <taxon>Elysia</taxon>
    </lineage>
</organism>
<proteinExistence type="predicted"/>
<sequence>MKLRQHERDCTLAGETELQLHWVGQGTPSCRVKLKLRETEQDRAKTPSGRDETQFSLIDSTLFRRRDFEGGLSSEFGHCLYGAKSHMTRMDQQQDVLEPSGLASALLHPPLPTPTSTPQHDCPVPLLISPVSSGLGPGLSECRSLLWPDPAARDRRAGMGYSGTLSV</sequence>
<dbReference type="AlphaFoldDB" id="A0AAE0XNB8"/>
<keyword evidence="2" id="KW-1185">Reference proteome</keyword>
<name>A0AAE0XNB8_9GAST</name>
<evidence type="ECO:0000313" key="1">
    <source>
        <dbReference type="EMBL" id="KAK3696280.1"/>
    </source>
</evidence>
<dbReference type="EMBL" id="JAWDGP010008052">
    <property type="protein sequence ID" value="KAK3696280.1"/>
    <property type="molecule type" value="Genomic_DNA"/>
</dbReference>
<comment type="caution">
    <text evidence="1">The sequence shown here is derived from an EMBL/GenBank/DDBJ whole genome shotgun (WGS) entry which is preliminary data.</text>
</comment>
<gene>
    <name evidence="1" type="ORF">RRG08_027718</name>
</gene>
<evidence type="ECO:0000313" key="2">
    <source>
        <dbReference type="Proteomes" id="UP001283361"/>
    </source>
</evidence>
<protein>
    <submittedName>
        <fullName evidence="1">Uncharacterized protein</fullName>
    </submittedName>
</protein>
<accession>A0AAE0XNB8</accession>
<reference evidence="1" key="1">
    <citation type="journal article" date="2023" name="G3 (Bethesda)">
        <title>A reference genome for the long-term kleptoplast-retaining sea slug Elysia crispata morphotype clarki.</title>
        <authorList>
            <person name="Eastman K.E."/>
            <person name="Pendleton A.L."/>
            <person name="Shaikh M.A."/>
            <person name="Suttiyut T."/>
            <person name="Ogas R."/>
            <person name="Tomko P."/>
            <person name="Gavelis G."/>
            <person name="Widhalm J.R."/>
            <person name="Wisecaver J.H."/>
        </authorList>
    </citation>
    <scope>NUCLEOTIDE SEQUENCE</scope>
    <source>
        <strain evidence="1">ECLA1</strain>
    </source>
</reference>
<dbReference type="Proteomes" id="UP001283361">
    <property type="component" value="Unassembled WGS sequence"/>
</dbReference>